<dbReference type="InterPro" id="IPR036185">
    <property type="entry name" value="DNA_heli_DnaB-like_N_sf"/>
</dbReference>
<dbReference type="GO" id="GO:0016539">
    <property type="term" value="P:intein-mediated protein splicing"/>
    <property type="evidence" value="ECO:0007669"/>
    <property type="project" value="InterPro"/>
</dbReference>
<evidence type="ECO:0000256" key="13">
    <source>
        <dbReference type="ARBA" id="ARBA00044940"/>
    </source>
</evidence>
<feature type="domain" description="SF4 helicase" evidence="19">
    <location>
        <begin position="189"/>
        <end position="226"/>
    </location>
</feature>
<dbReference type="InterPro" id="IPR036844">
    <property type="entry name" value="Hint_dom_sf"/>
</dbReference>
<evidence type="ECO:0000256" key="10">
    <source>
        <dbReference type="ARBA" id="ARBA00023000"/>
    </source>
</evidence>
<reference evidence="20 21" key="1">
    <citation type="submission" date="2019-10" db="EMBL/GenBank/DDBJ databases">
        <title>Whole genome shotgun sequence of Acrocarpospora corrugata NBRC 13972.</title>
        <authorList>
            <person name="Ichikawa N."/>
            <person name="Kimura A."/>
            <person name="Kitahashi Y."/>
            <person name="Komaki H."/>
            <person name="Oguchi A."/>
        </authorList>
    </citation>
    <scope>NUCLEOTIDE SEQUENCE [LARGE SCALE GENOMIC DNA]</scope>
    <source>
        <strain evidence="20 21">NBRC 13972</strain>
    </source>
</reference>
<keyword evidence="11 16" id="KW-0238">DNA-binding</keyword>
<dbReference type="GO" id="GO:0006269">
    <property type="term" value="P:DNA replication, synthesis of primer"/>
    <property type="evidence" value="ECO:0007669"/>
    <property type="project" value="UniProtKB-UniRule"/>
</dbReference>
<dbReference type="InterPro" id="IPR006141">
    <property type="entry name" value="Intein_N"/>
</dbReference>
<evidence type="ECO:0000256" key="17">
    <source>
        <dbReference type="SAM" id="MobiDB-lite"/>
    </source>
</evidence>
<dbReference type="GO" id="GO:0016887">
    <property type="term" value="F:ATP hydrolysis activity"/>
    <property type="evidence" value="ECO:0007669"/>
    <property type="project" value="RHEA"/>
</dbReference>
<dbReference type="SUPFAM" id="SSF51294">
    <property type="entry name" value="Hedgehog/intein (Hint) domain"/>
    <property type="match status" value="2"/>
</dbReference>
<dbReference type="InterPro" id="IPR003586">
    <property type="entry name" value="Hint_dom_C"/>
</dbReference>
<evidence type="ECO:0000313" key="21">
    <source>
        <dbReference type="Proteomes" id="UP000334990"/>
    </source>
</evidence>
<dbReference type="Gene3D" id="3.40.50.300">
    <property type="entry name" value="P-loop containing nucleotide triphosphate hydrolases"/>
    <property type="match status" value="3"/>
</dbReference>
<dbReference type="Pfam" id="PF14890">
    <property type="entry name" value="Intein_splicing"/>
    <property type="match status" value="1"/>
</dbReference>
<evidence type="ECO:0000256" key="4">
    <source>
        <dbReference type="ARBA" id="ARBA00022737"/>
    </source>
</evidence>
<proteinExistence type="inferred from homology"/>
<dbReference type="RefSeq" id="WP_155339889.1">
    <property type="nucleotide sequence ID" value="NZ_BAAABN010000057.1"/>
</dbReference>
<keyword evidence="2 16" id="KW-0639">Primosome</keyword>
<dbReference type="NCBIfam" id="TIGR00665">
    <property type="entry name" value="DnaB"/>
    <property type="match status" value="1"/>
</dbReference>
<evidence type="ECO:0000256" key="5">
    <source>
        <dbReference type="ARBA" id="ARBA00022741"/>
    </source>
</evidence>
<dbReference type="Pfam" id="PF00772">
    <property type="entry name" value="DnaB"/>
    <property type="match status" value="1"/>
</dbReference>
<dbReference type="InterPro" id="IPR007693">
    <property type="entry name" value="DNA_helicase_DnaB-like_N"/>
</dbReference>
<keyword evidence="5 16" id="KW-0547">Nucleotide-binding</keyword>
<evidence type="ECO:0000256" key="8">
    <source>
        <dbReference type="ARBA" id="ARBA00022813"/>
    </source>
</evidence>
<evidence type="ECO:0000256" key="11">
    <source>
        <dbReference type="ARBA" id="ARBA00023125"/>
    </source>
</evidence>
<feature type="domain" description="SF4 helicase" evidence="19">
    <location>
        <begin position="647"/>
        <end position="813"/>
    </location>
</feature>
<dbReference type="FunFam" id="1.10.860.10:FF:000001">
    <property type="entry name" value="Replicative DNA helicase"/>
    <property type="match status" value="1"/>
</dbReference>
<dbReference type="SUPFAM" id="SSF55608">
    <property type="entry name" value="Homing endonucleases"/>
    <property type="match status" value="1"/>
</dbReference>
<evidence type="ECO:0000256" key="1">
    <source>
        <dbReference type="ARBA" id="ARBA00008428"/>
    </source>
</evidence>
<feature type="domain" description="DOD-type homing endonuclease" evidence="18">
    <location>
        <begin position="438"/>
        <end position="559"/>
    </location>
</feature>
<comment type="function">
    <text evidence="16">The main replicative DNA helicase, it participates in initiation and elongation during chromosome replication. Travels ahead of the DNA replisome, separating dsDNA into templates for DNA synthesis. A processive ATP-dependent 5'-3' DNA helicase it has DNA-dependent ATPase activity.</text>
</comment>
<dbReference type="SUPFAM" id="SSF48024">
    <property type="entry name" value="N-terminal domain of DnaB helicase"/>
    <property type="match status" value="1"/>
</dbReference>
<dbReference type="GO" id="GO:0043139">
    <property type="term" value="F:5'-3' DNA helicase activity"/>
    <property type="evidence" value="ECO:0007669"/>
    <property type="project" value="UniProtKB-EC"/>
</dbReference>
<dbReference type="EMBL" id="BLAD01000072">
    <property type="protein sequence ID" value="GES03748.1"/>
    <property type="molecule type" value="Genomic_DNA"/>
</dbReference>
<dbReference type="PROSITE" id="PS50817">
    <property type="entry name" value="INTEIN_N_TER"/>
    <property type="match status" value="1"/>
</dbReference>
<keyword evidence="3 16" id="KW-0235">DNA replication</keyword>
<keyword evidence="7 16" id="KW-0347">Helicase</keyword>
<dbReference type="InterPro" id="IPR027417">
    <property type="entry name" value="P-loop_NTPase"/>
</dbReference>
<keyword evidence="8" id="KW-0068">Autocatalytic cleavage</keyword>
<dbReference type="OrthoDB" id="9773982at2"/>
<keyword evidence="21" id="KW-1185">Reference proteome</keyword>
<dbReference type="PANTHER" id="PTHR30153">
    <property type="entry name" value="REPLICATIVE DNA HELICASE DNAB"/>
    <property type="match status" value="1"/>
</dbReference>
<comment type="function">
    <text evidence="13 16">The intein is an endonuclease.</text>
</comment>
<keyword evidence="12" id="KW-0413">Isomerase</keyword>
<dbReference type="Pfam" id="PF03796">
    <property type="entry name" value="DnaB_C"/>
    <property type="match status" value="2"/>
</dbReference>
<evidence type="ECO:0000259" key="18">
    <source>
        <dbReference type="PROSITE" id="PS50819"/>
    </source>
</evidence>
<dbReference type="InterPro" id="IPR004860">
    <property type="entry name" value="LAGLIDADG_dom"/>
</dbReference>
<dbReference type="InterPro" id="IPR007692">
    <property type="entry name" value="DNA_helicase_DnaB"/>
</dbReference>
<keyword evidence="9 16" id="KW-0067">ATP-binding</keyword>
<dbReference type="InterPro" id="IPR004042">
    <property type="entry name" value="Intein_endonuc_central"/>
</dbReference>
<dbReference type="InterPro" id="IPR027434">
    <property type="entry name" value="Homing_endonucl"/>
</dbReference>
<dbReference type="EC" id="5.6.2.3" evidence="15 16"/>
<keyword evidence="10" id="KW-0651">Protein splicing</keyword>
<evidence type="ECO:0000256" key="15">
    <source>
        <dbReference type="NCBIfam" id="TIGR00665"/>
    </source>
</evidence>
<dbReference type="NCBIfam" id="TIGR01445">
    <property type="entry name" value="intein_Nterm"/>
    <property type="match status" value="1"/>
</dbReference>
<dbReference type="InterPro" id="IPR003587">
    <property type="entry name" value="Hint_dom_N"/>
</dbReference>
<dbReference type="PROSITE" id="PS51199">
    <property type="entry name" value="SF4_HELICASE"/>
    <property type="match status" value="3"/>
</dbReference>
<evidence type="ECO:0000256" key="2">
    <source>
        <dbReference type="ARBA" id="ARBA00022515"/>
    </source>
</evidence>
<evidence type="ECO:0000256" key="12">
    <source>
        <dbReference type="ARBA" id="ARBA00023235"/>
    </source>
</evidence>
<feature type="domain" description="SF4 helicase" evidence="19">
    <location>
        <begin position="1160"/>
        <end position="1219"/>
    </location>
</feature>
<dbReference type="NCBIfam" id="TIGR01443">
    <property type="entry name" value="intein_Cterm"/>
    <property type="match status" value="1"/>
</dbReference>
<dbReference type="InterPro" id="IPR006142">
    <property type="entry name" value="INTEIN"/>
</dbReference>
<dbReference type="PRINTS" id="PR00379">
    <property type="entry name" value="INTEIN"/>
</dbReference>
<evidence type="ECO:0000313" key="20">
    <source>
        <dbReference type="EMBL" id="GES03748.1"/>
    </source>
</evidence>
<comment type="similarity">
    <text evidence="1 16">Belongs to the helicase family. DnaB subfamily.</text>
</comment>
<evidence type="ECO:0000259" key="19">
    <source>
        <dbReference type="PROSITE" id="PS51199"/>
    </source>
</evidence>
<dbReference type="InterPro" id="IPR030934">
    <property type="entry name" value="Intein_C"/>
</dbReference>
<dbReference type="PANTHER" id="PTHR30153:SF2">
    <property type="entry name" value="REPLICATIVE DNA HELICASE"/>
    <property type="match status" value="1"/>
</dbReference>
<dbReference type="PROSITE" id="PS50818">
    <property type="entry name" value="INTEIN_C_TER"/>
    <property type="match status" value="1"/>
</dbReference>
<dbReference type="GO" id="GO:1990077">
    <property type="term" value="C:primosome complex"/>
    <property type="evidence" value="ECO:0007669"/>
    <property type="project" value="UniProtKB-UniRule"/>
</dbReference>
<dbReference type="CDD" id="cd00081">
    <property type="entry name" value="Hint"/>
    <property type="match status" value="2"/>
</dbReference>
<name>A0A5M3WB94_9ACTN</name>
<dbReference type="InterPro" id="IPR016136">
    <property type="entry name" value="DNA_helicase_N/primase_C"/>
</dbReference>
<dbReference type="SMART" id="SM00305">
    <property type="entry name" value="HintC"/>
    <property type="match status" value="1"/>
</dbReference>
<evidence type="ECO:0000256" key="6">
    <source>
        <dbReference type="ARBA" id="ARBA00022801"/>
    </source>
</evidence>
<dbReference type="GO" id="GO:0005524">
    <property type="term" value="F:ATP binding"/>
    <property type="evidence" value="ECO:0007669"/>
    <property type="project" value="UniProtKB-UniRule"/>
</dbReference>
<dbReference type="Gene3D" id="2.170.16.10">
    <property type="entry name" value="Hedgehog/Intein (Hint) domain"/>
    <property type="match status" value="2"/>
</dbReference>
<dbReference type="SUPFAM" id="SSF52540">
    <property type="entry name" value="P-loop containing nucleoside triphosphate hydrolases"/>
    <property type="match status" value="1"/>
</dbReference>
<dbReference type="InterPro" id="IPR007694">
    <property type="entry name" value="DNA_helicase_DnaB-like_C"/>
</dbReference>
<dbReference type="GO" id="GO:0003677">
    <property type="term" value="F:DNA binding"/>
    <property type="evidence" value="ECO:0007669"/>
    <property type="project" value="UniProtKB-UniRule"/>
</dbReference>
<evidence type="ECO:0000256" key="7">
    <source>
        <dbReference type="ARBA" id="ARBA00022806"/>
    </source>
</evidence>
<dbReference type="Gene3D" id="3.10.28.10">
    <property type="entry name" value="Homing endonucleases"/>
    <property type="match status" value="2"/>
</dbReference>
<dbReference type="Gene3D" id="1.10.860.10">
    <property type="entry name" value="DNAb Helicase, Chain A"/>
    <property type="match status" value="1"/>
</dbReference>
<accession>A0A5M3WB94</accession>
<dbReference type="Pfam" id="PF14528">
    <property type="entry name" value="LAGLIDADG_3"/>
    <property type="match status" value="2"/>
</dbReference>
<organism evidence="20 21">
    <name type="scientific">Acrocarpospora corrugata</name>
    <dbReference type="NCBI Taxonomy" id="35763"/>
    <lineage>
        <taxon>Bacteria</taxon>
        <taxon>Bacillati</taxon>
        <taxon>Actinomycetota</taxon>
        <taxon>Actinomycetes</taxon>
        <taxon>Streptosporangiales</taxon>
        <taxon>Streptosporangiaceae</taxon>
        <taxon>Acrocarpospora</taxon>
    </lineage>
</organism>
<comment type="caution">
    <text evidence="20">The sequence shown here is derived from an EMBL/GenBank/DDBJ whole genome shotgun (WGS) entry which is preliminary data.</text>
</comment>
<comment type="catalytic activity">
    <reaction evidence="14 16">
        <text>ATP + H2O = ADP + phosphate + H(+)</text>
        <dbReference type="Rhea" id="RHEA:13065"/>
        <dbReference type="ChEBI" id="CHEBI:15377"/>
        <dbReference type="ChEBI" id="CHEBI:15378"/>
        <dbReference type="ChEBI" id="CHEBI:30616"/>
        <dbReference type="ChEBI" id="CHEBI:43474"/>
        <dbReference type="ChEBI" id="CHEBI:456216"/>
        <dbReference type="EC" id="5.6.2.3"/>
    </reaction>
</comment>
<dbReference type="GO" id="GO:0004519">
    <property type="term" value="F:endonuclease activity"/>
    <property type="evidence" value="ECO:0007669"/>
    <property type="project" value="InterPro"/>
</dbReference>
<keyword evidence="4" id="KW-0677">Repeat</keyword>
<evidence type="ECO:0000256" key="14">
    <source>
        <dbReference type="ARBA" id="ARBA00048954"/>
    </source>
</evidence>
<feature type="region of interest" description="Disordered" evidence="17">
    <location>
        <begin position="1"/>
        <end position="21"/>
    </location>
</feature>
<dbReference type="SMART" id="SM00306">
    <property type="entry name" value="HintN"/>
    <property type="match status" value="2"/>
</dbReference>
<protein>
    <recommendedName>
        <fullName evidence="15 16">Replicative DNA helicase</fullName>
        <ecNumber evidence="15 16">5.6.2.3</ecNumber>
    </recommendedName>
</protein>
<dbReference type="GO" id="GO:0005829">
    <property type="term" value="C:cytosol"/>
    <property type="evidence" value="ECO:0007669"/>
    <property type="project" value="TreeGrafter"/>
</dbReference>
<dbReference type="AlphaFoldDB" id="A0A5M3WB94"/>
<gene>
    <name evidence="20" type="ORF">Acor_58140</name>
</gene>
<evidence type="ECO:0000256" key="16">
    <source>
        <dbReference type="RuleBase" id="RU362085"/>
    </source>
</evidence>
<evidence type="ECO:0000256" key="3">
    <source>
        <dbReference type="ARBA" id="ARBA00022705"/>
    </source>
</evidence>
<evidence type="ECO:0000256" key="9">
    <source>
        <dbReference type="ARBA" id="ARBA00022840"/>
    </source>
</evidence>
<dbReference type="Proteomes" id="UP000334990">
    <property type="component" value="Unassembled WGS sequence"/>
</dbReference>
<dbReference type="PROSITE" id="PS50819">
    <property type="entry name" value="INTEIN_ENDONUCLEASE"/>
    <property type="match status" value="1"/>
</dbReference>
<keyword evidence="6 16" id="KW-0378">Hydrolase</keyword>
<sequence>MSVVDFSGGPSEPSFERTPPNNIEAEQSVLGGMLISKDAIADVVEVLRSDDFYRPAHQIVYEVVTDLYGRGDPADAVTVFDELQRRGDVAKVGGGAYLHTLTVVVPTAANAGYYAKIVREQAVLRRLIEAGTRIVSYGYGGQNEEVDDLVDRAQAEIYKVTERRTTEDYLPLSEIMPAALDEIEAIGSRGGQMVGVPTGFQDLDALTNGLHPGQMIVVAARPAIGKALALDTPLPTPTGWTTMGEVQVGDQLIGADGKPTRVTAATEVMNDRPCYEVEFSDGTVIVADGGHQWRTSTRAKRGQASENSWSEGSIQRVRDALREPDRLLTHRDAMAVVGTEFRNVLHTVQREIGTVAKVPVALGGPSYEWKVPAYPADQLFSALLKRVVRPKDAVITASVVTTEEIAATLRCDQRPNHAVEVAAAFDLPERDLPLSPYALGVWLGDGASASARITTVDPEIVATLEAEGLRVVPVGSSVSYQLLLPSSGSVQGILCGLGVLGNKHIPSVFMRASVRQRRALLAGLLDSDGYVSRRGRIQFAVTSERLARDVHELILSLGFKATMRTKQVRGETAESTVCYLINFTTSEVVFRLPRKAVRQVGGTQPATRLRYIVDVRRVPSRPVRCVEVDNADHMYLASRSCVPTHNSTLGLDFARSAAIKHGLTTVIFSLEMSRNEITMRLLSAEARVALHTMRSGLMNDDDWTRMARRMGEVAEAPLFIDDSPNMSMMEIRAKCRRLKQRHDLKFVIVDYLQLMSSPKKTESRQQEVSELSRALKLLAKELEVPVIAISQLNRGPEQRTDKRPAVSDLRESGCLTAGTRILRADTGAESTLGELLDSGTRDIPVWSLDDRLKLVPRTMTHVFPSGIKPVYRIHLRSGRELEATPNHPFLTYDGWHPVGDLPPGTRVAVPRHVPPPLENTEFVPPQRLSLADDQGLPQGVFGLRKTQLAAFIRQLWAGGGEIRWDVQTAFADSGQSCAGLTADEQAFSDDVSRGEARICFASGNRRQVDDLARVLLRFNVMTRITMTAHACELTVLGLENQLRFLEDVGMSGAAADRCVRELRRRVKTTDPARLAQGVWDEVRDMLVQPDGSPSAPTQGSSALGRMVAILDREDLEITATNDIFWDEIESVVALGEQTVYDATVLGTHNFVANGVSVHNSIEQDADMVILLHREDAYERESPRAGEADLIVAKHRNGPTATVTVAFQGHYSRFVDMAQH</sequence>